<dbReference type="RefSeq" id="WP_204654662.1">
    <property type="nucleotide sequence ID" value="NZ_JAFBFD010000034.1"/>
</dbReference>
<keyword evidence="4" id="KW-1185">Reference proteome</keyword>
<dbReference type="EMBL" id="JBHSGS010000034">
    <property type="protein sequence ID" value="MFC4719331.1"/>
    <property type="molecule type" value="Genomic_DNA"/>
</dbReference>
<feature type="region of interest" description="Disordered" evidence="1">
    <location>
        <begin position="1"/>
        <end position="29"/>
    </location>
</feature>
<proteinExistence type="predicted"/>
<keyword evidence="2" id="KW-1133">Transmembrane helix</keyword>
<sequence length="78" mass="8862">MTKNKVPFSRTSKADKTEKNTKKDDALPQLGGSVSIFLPVLGFVLITLSGVMFFKRDRLNMKKQPKKVQSNLMDFSFH</sequence>
<feature type="transmembrane region" description="Helical" evidence="2">
    <location>
        <begin position="36"/>
        <end position="54"/>
    </location>
</feature>
<name>A0ABV9MTK4_9ENTE</name>
<keyword evidence="2" id="KW-0812">Transmembrane</keyword>
<dbReference type="NCBIfam" id="TIGR01167">
    <property type="entry name" value="LPXTG_anchor"/>
    <property type="match status" value="1"/>
</dbReference>
<comment type="caution">
    <text evidence="3">The sequence shown here is derived from an EMBL/GenBank/DDBJ whole genome shotgun (WGS) entry which is preliminary data.</text>
</comment>
<evidence type="ECO:0000313" key="3">
    <source>
        <dbReference type="EMBL" id="MFC4719331.1"/>
    </source>
</evidence>
<protein>
    <submittedName>
        <fullName evidence="3">LPXTG cell wall anchor domain-containing protein</fullName>
    </submittedName>
</protein>
<feature type="compositionally biased region" description="Basic and acidic residues" evidence="1">
    <location>
        <begin position="12"/>
        <end position="26"/>
    </location>
</feature>
<accession>A0ABV9MTK4</accession>
<organism evidence="3 4">
    <name type="scientific">Enterococcus lemanii</name>
    <dbReference type="NCBI Taxonomy" id="1159752"/>
    <lineage>
        <taxon>Bacteria</taxon>
        <taxon>Bacillati</taxon>
        <taxon>Bacillota</taxon>
        <taxon>Bacilli</taxon>
        <taxon>Lactobacillales</taxon>
        <taxon>Enterococcaceae</taxon>
        <taxon>Enterococcus</taxon>
    </lineage>
</organism>
<evidence type="ECO:0000256" key="1">
    <source>
        <dbReference type="SAM" id="MobiDB-lite"/>
    </source>
</evidence>
<reference evidence="4" key="1">
    <citation type="journal article" date="2019" name="Int. J. Syst. Evol. Microbiol.">
        <title>The Global Catalogue of Microorganisms (GCM) 10K type strain sequencing project: providing services to taxonomists for standard genome sequencing and annotation.</title>
        <authorList>
            <consortium name="The Broad Institute Genomics Platform"/>
            <consortium name="The Broad Institute Genome Sequencing Center for Infectious Disease"/>
            <person name="Wu L."/>
            <person name="Ma J."/>
        </authorList>
    </citation>
    <scope>NUCLEOTIDE SEQUENCE [LARGE SCALE GENOMIC DNA]</scope>
    <source>
        <strain evidence="4">CGMCC 1.19032</strain>
    </source>
</reference>
<keyword evidence="2" id="KW-0472">Membrane</keyword>
<evidence type="ECO:0000256" key="2">
    <source>
        <dbReference type="SAM" id="Phobius"/>
    </source>
</evidence>
<dbReference type="Proteomes" id="UP001595969">
    <property type="component" value="Unassembled WGS sequence"/>
</dbReference>
<gene>
    <name evidence="3" type="ORF">ACFO5I_06265</name>
</gene>
<evidence type="ECO:0000313" key="4">
    <source>
        <dbReference type="Proteomes" id="UP001595969"/>
    </source>
</evidence>